<organism evidence="1 2">
    <name type="scientific">Citrus sinensis</name>
    <name type="common">Sweet orange</name>
    <name type="synonym">Citrus aurantium var. sinensis</name>
    <dbReference type="NCBI Taxonomy" id="2711"/>
    <lineage>
        <taxon>Eukaryota</taxon>
        <taxon>Viridiplantae</taxon>
        <taxon>Streptophyta</taxon>
        <taxon>Embryophyta</taxon>
        <taxon>Tracheophyta</taxon>
        <taxon>Spermatophyta</taxon>
        <taxon>Magnoliopsida</taxon>
        <taxon>eudicotyledons</taxon>
        <taxon>Gunneridae</taxon>
        <taxon>Pentapetalae</taxon>
        <taxon>rosids</taxon>
        <taxon>malvids</taxon>
        <taxon>Sapindales</taxon>
        <taxon>Rutaceae</taxon>
        <taxon>Aurantioideae</taxon>
        <taxon>Citrus</taxon>
    </lineage>
</organism>
<sequence length="292" mass="32420">MQENWRAYMLKILDNYYDLIESGSALNSLDCDFNISVEEISNMAVELESSNMSPRISFSHDFCQSDFIPVEQRQQGQHLIRSNSTGIDFDFCVRKSFDQESSSADELFSDGKILPTEVKQLQQQNKKKNVTPVQAALPILPKDQESLNLKPNNINNNKITRDEAGDDDDLEENDQNNNNNKQSSKSFWKFKRSSSLNCGSGYGRSLCPLPPLLSRSNSTGSASNDKRAALSKDGSNKSPSSSSIKSSYLKPPLKKNYGSYGNGVHVNPVLNVPSGNLFGLGSIFGKDKNKKK</sequence>
<accession>A0ACB8K3B6</accession>
<evidence type="ECO:0000313" key="1">
    <source>
        <dbReference type="EMBL" id="KAH9739323.1"/>
    </source>
</evidence>
<proteinExistence type="predicted"/>
<dbReference type="Proteomes" id="UP000829398">
    <property type="component" value="Chromosome 6"/>
</dbReference>
<dbReference type="EMBL" id="CM039175">
    <property type="protein sequence ID" value="KAH9739323.1"/>
    <property type="molecule type" value="Genomic_DNA"/>
</dbReference>
<name>A0ACB8K3B6_CITSI</name>
<reference evidence="2" key="1">
    <citation type="journal article" date="2023" name="Hortic. Res.">
        <title>A chromosome-level phased genome enabling allele-level studies in sweet orange: a case study on citrus Huanglongbing tolerance.</title>
        <authorList>
            <person name="Wu B."/>
            <person name="Yu Q."/>
            <person name="Deng Z."/>
            <person name="Duan Y."/>
            <person name="Luo F."/>
            <person name="Gmitter F. Jr."/>
        </authorList>
    </citation>
    <scope>NUCLEOTIDE SEQUENCE [LARGE SCALE GENOMIC DNA]</scope>
    <source>
        <strain evidence="2">cv. Valencia</strain>
    </source>
</reference>
<gene>
    <name evidence="1" type="ORF">KPL71_019097</name>
</gene>
<comment type="caution">
    <text evidence="1">The sequence shown here is derived from an EMBL/GenBank/DDBJ whole genome shotgun (WGS) entry which is preliminary data.</text>
</comment>
<keyword evidence="2" id="KW-1185">Reference proteome</keyword>
<protein>
    <submittedName>
        <fullName evidence="1">F1O19.11 protein</fullName>
    </submittedName>
</protein>
<evidence type="ECO:0000313" key="2">
    <source>
        <dbReference type="Proteomes" id="UP000829398"/>
    </source>
</evidence>